<dbReference type="SUPFAM" id="SSF46955">
    <property type="entry name" value="Putative DNA-binding domain"/>
    <property type="match status" value="1"/>
</dbReference>
<evidence type="ECO:0000313" key="8">
    <source>
        <dbReference type="Proteomes" id="UP001477672"/>
    </source>
</evidence>
<proteinExistence type="predicted"/>
<reference evidence="7 8" key="1">
    <citation type="submission" date="2024-03" db="EMBL/GenBank/DDBJ databases">
        <title>Human intestinal bacterial collection.</title>
        <authorList>
            <person name="Pauvert C."/>
            <person name="Hitch T.C.A."/>
            <person name="Clavel T."/>
        </authorList>
    </citation>
    <scope>NUCLEOTIDE SEQUENCE [LARGE SCALE GENOMIC DNA]</scope>
    <source>
        <strain evidence="7 8">CLA-JM-H11</strain>
    </source>
</reference>
<feature type="coiled-coil region" evidence="5">
    <location>
        <begin position="79"/>
        <end position="113"/>
    </location>
</feature>
<dbReference type="InterPro" id="IPR047057">
    <property type="entry name" value="MerR_fam"/>
</dbReference>
<dbReference type="PROSITE" id="PS50937">
    <property type="entry name" value="HTH_MERR_2"/>
    <property type="match status" value="1"/>
</dbReference>
<dbReference type="Pfam" id="PF13411">
    <property type="entry name" value="MerR_1"/>
    <property type="match status" value="1"/>
</dbReference>
<sequence>MRFTVGEMAQMAGVSKQMLIYYDNMDVFKPRMTGAENGYRYYTADQLEQLDTVLMLREMGFSLKEIRRHMERRSAPAALDALRTQRQLVRKEIRRLQMADRRLTRKLEEWERVLPARPGQPFWEEKAGQYLALEPVKKPFGLLEVDLALKRLLRRANQQGYCSYYQLGDTVCAENLRQKQFLRFEHAFLPLLERVPGEDCFWKPAGKYACIYHRGPYADTGKSYEILLDFLAQQGVQPAGPAYEFCVLDSMTTARPEEYLTEIQIPVEN</sequence>
<name>A0ABV1GFP8_9FIRM</name>
<keyword evidence="4" id="KW-0804">Transcription</keyword>
<dbReference type="RefSeq" id="WP_349216228.1">
    <property type="nucleotide sequence ID" value="NZ_JBBMFA010000094.1"/>
</dbReference>
<dbReference type="Pfam" id="PF06445">
    <property type="entry name" value="GyrI-like"/>
    <property type="match status" value="1"/>
</dbReference>
<dbReference type="Gene3D" id="1.10.1660.10">
    <property type="match status" value="1"/>
</dbReference>
<dbReference type="InterPro" id="IPR000551">
    <property type="entry name" value="MerR-type_HTH_dom"/>
</dbReference>
<accession>A0ABV1GFP8</accession>
<keyword evidence="5" id="KW-0175">Coiled coil</keyword>
<organism evidence="7 8">
    <name type="scientific">Ruthenibacterium intestinale</name>
    <dbReference type="NCBI Taxonomy" id="3133163"/>
    <lineage>
        <taxon>Bacteria</taxon>
        <taxon>Bacillati</taxon>
        <taxon>Bacillota</taxon>
        <taxon>Clostridia</taxon>
        <taxon>Eubacteriales</taxon>
        <taxon>Oscillospiraceae</taxon>
        <taxon>Ruthenibacterium</taxon>
    </lineage>
</organism>
<gene>
    <name evidence="7" type="ORF">WMO24_09545</name>
</gene>
<keyword evidence="2" id="KW-0805">Transcription regulation</keyword>
<keyword evidence="3" id="KW-0238">DNA-binding</keyword>
<evidence type="ECO:0000256" key="1">
    <source>
        <dbReference type="ARBA" id="ARBA00022491"/>
    </source>
</evidence>
<keyword evidence="8" id="KW-1185">Reference proteome</keyword>
<comment type="caution">
    <text evidence="7">The sequence shown here is derived from an EMBL/GenBank/DDBJ whole genome shotgun (WGS) entry which is preliminary data.</text>
</comment>
<dbReference type="CDD" id="cd01107">
    <property type="entry name" value="HTH_BmrR"/>
    <property type="match status" value="1"/>
</dbReference>
<dbReference type="InterPro" id="IPR011256">
    <property type="entry name" value="Reg_factor_effector_dom_sf"/>
</dbReference>
<dbReference type="PANTHER" id="PTHR30204:SF69">
    <property type="entry name" value="MERR-FAMILY TRANSCRIPTIONAL REGULATOR"/>
    <property type="match status" value="1"/>
</dbReference>
<dbReference type="InterPro" id="IPR029442">
    <property type="entry name" value="GyrI-like"/>
</dbReference>
<evidence type="ECO:0000313" key="7">
    <source>
        <dbReference type="EMBL" id="MEQ2520670.1"/>
    </source>
</evidence>
<dbReference type="SMART" id="SM00422">
    <property type="entry name" value="HTH_MERR"/>
    <property type="match status" value="1"/>
</dbReference>
<evidence type="ECO:0000256" key="2">
    <source>
        <dbReference type="ARBA" id="ARBA00023015"/>
    </source>
</evidence>
<evidence type="ECO:0000256" key="5">
    <source>
        <dbReference type="SAM" id="Coils"/>
    </source>
</evidence>
<protein>
    <submittedName>
        <fullName evidence="7">MerR family transcriptional regulator</fullName>
    </submittedName>
</protein>
<dbReference type="PANTHER" id="PTHR30204">
    <property type="entry name" value="REDOX-CYCLING DRUG-SENSING TRANSCRIPTIONAL ACTIVATOR SOXR"/>
    <property type="match status" value="1"/>
</dbReference>
<dbReference type="Proteomes" id="UP001477672">
    <property type="component" value="Unassembled WGS sequence"/>
</dbReference>
<keyword evidence="1" id="KW-0678">Repressor</keyword>
<dbReference type="Gene3D" id="3.20.80.10">
    <property type="entry name" value="Regulatory factor, effector binding domain"/>
    <property type="match status" value="1"/>
</dbReference>
<evidence type="ECO:0000256" key="3">
    <source>
        <dbReference type="ARBA" id="ARBA00023125"/>
    </source>
</evidence>
<dbReference type="InterPro" id="IPR009061">
    <property type="entry name" value="DNA-bd_dom_put_sf"/>
</dbReference>
<evidence type="ECO:0000256" key="4">
    <source>
        <dbReference type="ARBA" id="ARBA00023163"/>
    </source>
</evidence>
<feature type="domain" description="HTH merR-type" evidence="6">
    <location>
        <begin position="1"/>
        <end position="72"/>
    </location>
</feature>
<dbReference type="SUPFAM" id="SSF55136">
    <property type="entry name" value="Probable bacterial effector-binding domain"/>
    <property type="match status" value="1"/>
</dbReference>
<evidence type="ECO:0000259" key="6">
    <source>
        <dbReference type="PROSITE" id="PS50937"/>
    </source>
</evidence>
<dbReference type="EMBL" id="JBBMFA010000094">
    <property type="protein sequence ID" value="MEQ2520670.1"/>
    <property type="molecule type" value="Genomic_DNA"/>
</dbReference>